<gene>
    <name evidence="2" type="ORF">LCGC14_1491360</name>
</gene>
<evidence type="ECO:0000313" key="2">
    <source>
        <dbReference type="EMBL" id="KKM65429.1"/>
    </source>
</evidence>
<sequence>MSPRGLGNIPKAPEGDSGGGERGNFIRNTRILTDGEFCKIRFLTDVDEMYFEWQHSVRDAQGNFRGYKICPSSAFNQECDDCKSGNNSASLQFFGWVWEYNHTYTEPGDNRTSIKEGKRTVYREDVNAVRLFRYSNFHKASLEMRANKYGTLLDRDYEWIRSGEKGSKRPQYMLEPSDDGKEPMPKELVTVAAGLPDLEDVALGRVETLDVNKKDVPYGEEEKVITIPLDDDKEEELPF</sequence>
<accession>A0A0F9J6M8</accession>
<comment type="caution">
    <text evidence="2">The sequence shown here is derived from an EMBL/GenBank/DDBJ whole genome shotgun (WGS) entry which is preliminary data.</text>
</comment>
<evidence type="ECO:0008006" key="3">
    <source>
        <dbReference type="Google" id="ProtNLM"/>
    </source>
</evidence>
<evidence type="ECO:0000256" key="1">
    <source>
        <dbReference type="SAM" id="MobiDB-lite"/>
    </source>
</evidence>
<name>A0A0F9J6M8_9ZZZZ</name>
<feature type="region of interest" description="Disordered" evidence="1">
    <location>
        <begin position="1"/>
        <end position="22"/>
    </location>
</feature>
<proteinExistence type="predicted"/>
<dbReference type="AlphaFoldDB" id="A0A0F9J6M8"/>
<reference evidence="2" key="1">
    <citation type="journal article" date="2015" name="Nature">
        <title>Complex archaea that bridge the gap between prokaryotes and eukaryotes.</title>
        <authorList>
            <person name="Spang A."/>
            <person name="Saw J.H."/>
            <person name="Jorgensen S.L."/>
            <person name="Zaremba-Niedzwiedzka K."/>
            <person name="Martijn J."/>
            <person name="Lind A.E."/>
            <person name="van Eijk R."/>
            <person name="Schleper C."/>
            <person name="Guy L."/>
            <person name="Ettema T.J."/>
        </authorList>
    </citation>
    <scope>NUCLEOTIDE SEQUENCE</scope>
</reference>
<organism evidence="2">
    <name type="scientific">marine sediment metagenome</name>
    <dbReference type="NCBI Taxonomy" id="412755"/>
    <lineage>
        <taxon>unclassified sequences</taxon>
        <taxon>metagenomes</taxon>
        <taxon>ecological metagenomes</taxon>
    </lineage>
</organism>
<dbReference type="EMBL" id="LAZR01010726">
    <property type="protein sequence ID" value="KKM65429.1"/>
    <property type="molecule type" value="Genomic_DNA"/>
</dbReference>
<protein>
    <recommendedName>
        <fullName evidence="3">Bacteriophage T4 Gp32 single-stranded DNA-binding domain-containing protein</fullName>
    </recommendedName>
</protein>